<proteinExistence type="predicted"/>
<dbReference type="Gene3D" id="1.25.40.10">
    <property type="entry name" value="Tetratricopeptide repeat domain"/>
    <property type="match status" value="2"/>
</dbReference>
<protein>
    <submittedName>
        <fullName evidence="3">Uncharacterized protein</fullName>
    </submittedName>
</protein>
<accession>A0AAV5FP94</accession>
<reference evidence="3" key="1">
    <citation type="journal article" date="2018" name="DNA Res.">
        <title>Multiple hybrid de novo genome assembly of finger millet, an orphan allotetraploid crop.</title>
        <authorList>
            <person name="Hatakeyama M."/>
            <person name="Aluri S."/>
            <person name="Balachadran M.T."/>
            <person name="Sivarajan S.R."/>
            <person name="Patrignani A."/>
            <person name="Gruter S."/>
            <person name="Poveda L."/>
            <person name="Shimizu-Inatsugi R."/>
            <person name="Baeten J."/>
            <person name="Francoijs K.J."/>
            <person name="Nataraja K.N."/>
            <person name="Reddy Y.A.N."/>
            <person name="Phadnis S."/>
            <person name="Ravikumar R.L."/>
            <person name="Schlapbach R."/>
            <person name="Sreeman S.M."/>
            <person name="Shimizu K.K."/>
        </authorList>
    </citation>
    <scope>NUCLEOTIDE SEQUENCE</scope>
</reference>
<dbReference type="PANTHER" id="PTHR23082:SF0">
    <property type="entry name" value="GENERAL TRANSCRIPTION FACTOR 3C POLYPEPTIDE 3"/>
    <property type="match status" value="1"/>
</dbReference>
<evidence type="ECO:0000256" key="2">
    <source>
        <dbReference type="SAM" id="MobiDB-lite"/>
    </source>
</evidence>
<dbReference type="GO" id="GO:0000127">
    <property type="term" value="C:transcription factor TFIIIC complex"/>
    <property type="evidence" value="ECO:0007669"/>
    <property type="project" value="TreeGrafter"/>
</dbReference>
<feature type="region of interest" description="Disordered" evidence="2">
    <location>
        <begin position="283"/>
        <end position="313"/>
    </location>
</feature>
<dbReference type="InterPro" id="IPR011990">
    <property type="entry name" value="TPR-like_helical_dom_sf"/>
</dbReference>
<evidence type="ECO:0000313" key="4">
    <source>
        <dbReference type="Proteomes" id="UP001054889"/>
    </source>
</evidence>
<feature type="repeat" description="TPR" evidence="1">
    <location>
        <begin position="22"/>
        <end position="55"/>
    </location>
</feature>
<sequence>MSFFFQAIPILHEIVRIAPNFPNSYYLLGSIYDEIGELDKAINFLMLAAYVSPKDASLWKKLVGLARKKEDAPLARYCILKAMRADPEDTGLKYVCADIYRKLRDYQKAGVIYEQIVKADPANVFVRKVAAQMYRDSGQIDKAINLLEEYVNTRSTNMDWSLLDLLISLHLRNNAISEALKQIKKAHLLLGSKHKVPVQLQAKAVICHAYLGDMKHAEVFLQDVQLEPSKDNIDVIKELASTFENLGQYEYAVKFYLMIENVSVHNDVSHSFTSFHLCRSEARPEDNDQQRRQKMCHDSGEGLSRDGGRGWSRNGSWSGCKNALIGGGSSWWATFSLYVKVAQCYMVLGEKREAIPYFYKEFKSANTPDQQKPWWCDGKVKMQLAKIYYNTGKLEEFVDTIFLPVLETLNVEHHNRKVHIFFYI</sequence>
<evidence type="ECO:0000256" key="1">
    <source>
        <dbReference type="PROSITE-ProRule" id="PRU00339"/>
    </source>
</evidence>
<keyword evidence="1" id="KW-0802">TPR repeat</keyword>
<dbReference type="InterPro" id="IPR019734">
    <property type="entry name" value="TPR_rpt"/>
</dbReference>
<dbReference type="EMBL" id="BQKI01000090">
    <property type="protein sequence ID" value="GJN36578.1"/>
    <property type="molecule type" value="Genomic_DNA"/>
</dbReference>
<dbReference type="Pfam" id="PF13181">
    <property type="entry name" value="TPR_8"/>
    <property type="match status" value="2"/>
</dbReference>
<dbReference type="GO" id="GO:0006383">
    <property type="term" value="P:transcription by RNA polymerase III"/>
    <property type="evidence" value="ECO:0007669"/>
    <property type="project" value="InterPro"/>
</dbReference>
<dbReference type="InterPro" id="IPR039340">
    <property type="entry name" value="Tfc4/TFIIIC-102/Sfc4"/>
</dbReference>
<dbReference type="Proteomes" id="UP001054889">
    <property type="component" value="Unassembled WGS sequence"/>
</dbReference>
<dbReference type="SMART" id="SM00028">
    <property type="entry name" value="TPR"/>
    <property type="match status" value="6"/>
</dbReference>
<organism evidence="3 4">
    <name type="scientific">Eleusine coracana subsp. coracana</name>
    <dbReference type="NCBI Taxonomy" id="191504"/>
    <lineage>
        <taxon>Eukaryota</taxon>
        <taxon>Viridiplantae</taxon>
        <taxon>Streptophyta</taxon>
        <taxon>Embryophyta</taxon>
        <taxon>Tracheophyta</taxon>
        <taxon>Spermatophyta</taxon>
        <taxon>Magnoliopsida</taxon>
        <taxon>Liliopsida</taxon>
        <taxon>Poales</taxon>
        <taxon>Poaceae</taxon>
        <taxon>PACMAD clade</taxon>
        <taxon>Chloridoideae</taxon>
        <taxon>Cynodonteae</taxon>
        <taxon>Eleusininae</taxon>
        <taxon>Eleusine</taxon>
    </lineage>
</organism>
<reference evidence="3" key="2">
    <citation type="submission" date="2021-12" db="EMBL/GenBank/DDBJ databases">
        <title>Resequencing data analysis of finger millet.</title>
        <authorList>
            <person name="Hatakeyama M."/>
            <person name="Aluri S."/>
            <person name="Balachadran M.T."/>
            <person name="Sivarajan S.R."/>
            <person name="Poveda L."/>
            <person name="Shimizu-Inatsugi R."/>
            <person name="Schlapbach R."/>
            <person name="Sreeman S.M."/>
            <person name="Shimizu K.K."/>
        </authorList>
    </citation>
    <scope>NUCLEOTIDE SEQUENCE</scope>
</reference>
<evidence type="ECO:0000313" key="3">
    <source>
        <dbReference type="EMBL" id="GJN36578.1"/>
    </source>
</evidence>
<comment type="caution">
    <text evidence="3">The sequence shown here is derived from an EMBL/GenBank/DDBJ whole genome shotgun (WGS) entry which is preliminary data.</text>
</comment>
<dbReference type="PANTHER" id="PTHR23082">
    <property type="entry name" value="TRANSCRIPTION INITIATION FACTOR IIIC TFIIIC , POLYPEPTIDE 3-RELATED"/>
    <property type="match status" value="1"/>
</dbReference>
<dbReference type="SUPFAM" id="SSF48452">
    <property type="entry name" value="TPR-like"/>
    <property type="match status" value="2"/>
</dbReference>
<dbReference type="PROSITE" id="PS50005">
    <property type="entry name" value="TPR"/>
    <property type="match status" value="1"/>
</dbReference>
<feature type="compositionally biased region" description="Basic and acidic residues" evidence="2">
    <location>
        <begin position="283"/>
        <end position="308"/>
    </location>
</feature>
<name>A0AAV5FP94_ELECO</name>
<keyword evidence="4" id="KW-1185">Reference proteome</keyword>
<gene>
    <name evidence="3" type="primary">gb25454</name>
    <name evidence="3" type="ORF">PR202_gb25454</name>
</gene>
<dbReference type="AlphaFoldDB" id="A0AAV5FP94"/>